<feature type="domain" description="Activator of Hsp90 ATPase homologue 1/2-like C-terminal" evidence="2">
    <location>
        <begin position="17"/>
        <end position="156"/>
    </location>
</feature>
<evidence type="ECO:0000313" key="3">
    <source>
        <dbReference type="EMBL" id="RWR07850.1"/>
    </source>
</evidence>
<keyword evidence="4" id="KW-1185">Reference proteome</keyword>
<dbReference type="Gene3D" id="3.30.530.20">
    <property type="match status" value="1"/>
</dbReference>
<dbReference type="CDD" id="cd08895">
    <property type="entry name" value="SRPBCC_CalC_Aha1-like_2"/>
    <property type="match status" value="1"/>
</dbReference>
<dbReference type="AlphaFoldDB" id="A0A443INV8"/>
<organism evidence="3 4">
    <name type="scientific">Siminovitchia fortis</name>
    <dbReference type="NCBI Taxonomy" id="254758"/>
    <lineage>
        <taxon>Bacteria</taxon>
        <taxon>Bacillati</taxon>
        <taxon>Bacillota</taxon>
        <taxon>Bacilli</taxon>
        <taxon>Bacillales</taxon>
        <taxon>Bacillaceae</taxon>
        <taxon>Siminovitchia</taxon>
    </lineage>
</organism>
<dbReference type="OrthoDB" id="9786557at2"/>
<gene>
    <name evidence="3" type="ORF">D4N35_012460</name>
</gene>
<dbReference type="RefSeq" id="WP_120074100.1">
    <property type="nucleotide sequence ID" value="NZ_CP126113.1"/>
</dbReference>
<protein>
    <submittedName>
        <fullName evidence="3">ATPase</fullName>
    </submittedName>
</protein>
<evidence type="ECO:0000313" key="4">
    <source>
        <dbReference type="Proteomes" id="UP000273811"/>
    </source>
</evidence>
<dbReference type="EMBL" id="QYTU02000028">
    <property type="protein sequence ID" value="RWR07850.1"/>
    <property type="molecule type" value="Genomic_DNA"/>
</dbReference>
<comment type="caution">
    <text evidence="3">The sequence shown here is derived from an EMBL/GenBank/DDBJ whole genome shotgun (WGS) entry which is preliminary data.</text>
</comment>
<dbReference type="SUPFAM" id="SSF55961">
    <property type="entry name" value="Bet v1-like"/>
    <property type="match status" value="1"/>
</dbReference>
<accession>A0A443INV8</accession>
<evidence type="ECO:0000259" key="2">
    <source>
        <dbReference type="Pfam" id="PF08327"/>
    </source>
</evidence>
<evidence type="ECO:0000256" key="1">
    <source>
        <dbReference type="ARBA" id="ARBA00006817"/>
    </source>
</evidence>
<comment type="similarity">
    <text evidence="1">Belongs to the AHA1 family.</text>
</comment>
<reference evidence="3" key="1">
    <citation type="submission" date="2018-12" db="EMBL/GenBank/DDBJ databases">
        <authorList>
            <person name="Sun L."/>
            <person name="Chen Z."/>
        </authorList>
    </citation>
    <scope>NUCLEOTIDE SEQUENCE [LARGE SCALE GENOMIC DNA]</scope>
    <source>
        <strain evidence="3">DSM 16012</strain>
    </source>
</reference>
<sequence>MKNKSSRIDSASRIIKTVPQAVYQAFMDPKALVTWLPPKGMEGRIDAFDAREGGFYRMTLTYIGLDHPVGKPSNNSDVVQGEFLKLIPGKRIVQRIVFESEEPAFAGSMIMTWNFDEVPEGTEVTIVCENVPEGIRQDDHEAGMSSTLANLAAFLELQKTVR</sequence>
<dbReference type="InterPro" id="IPR023393">
    <property type="entry name" value="START-like_dom_sf"/>
</dbReference>
<dbReference type="Proteomes" id="UP000273811">
    <property type="component" value="Unassembled WGS sequence"/>
</dbReference>
<dbReference type="InterPro" id="IPR013538">
    <property type="entry name" value="ASHA1/2-like_C"/>
</dbReference>
<dbReference type="Pfam" id="PF08327">
    <property type="entry name" value="AHSA1"/>
    <property type="match status" value="1"/>
</dbReference>
<proteinExistence type="inferred from homology"/>
<name>A0A443INV8_9BACI</name>